<dbReference type="InterPro" id="IPR023346">
    <property type="entry name" value="Lysozyme-like_dom_sf"/>
</dbReference>
<comment type="similarity">
    <text evidence="1">Belongs to the transglycosylase Slt family.</text>
</comment>
<gene>
    <name evidence="3" type="ORF">SAMN02744040_00401</name>
</gene>
<protein>
    <submittedName>
        <fullName evidence="3">Transglycosylase SLT domain-containing protein</fullName>
    </submittedName>
</protein>
<organism evidence="3 4">
    <name type="scientific">Tepidibacter thalassicus DSM 15285</name>
    <dbReference type="NCBI Taxonomy" id="1123350"/>
    <lineage>
        <taxon>Bacteria</taxon>
        <taxon>Bacillati</taxon>
        <taxon>Bacillota</taxon>
        <taxon>Clostridia</taxon>
        <taxon>Peptostreptococcales</taxon>
        <taxon>Peptostreptococcaceae</taxon>
        <taxon>Tepidibacter</taxon>
    </lineage>
</organism>
<keyword evidence="4" id="KW-1185">Reference proteome</keyword>
<dbReference type="PROSITE" id="PS00922">
    <property type="entry name" value="TRANSGLYCOSYLASE"/>
    <property type="match status" value="1"/>
</dbReference>
<dbReference type="STRING" id="1123350.SAMN02744040_00401"/>
<sequence>MNNLVKQIYLDKIREIESRIPVKIQKNNIKKNNQFNNILKEKINNTHDISKYIDIDKYIKEASLKYGIDENLIKSVINAESNFNPNATSNKGAMGLMQLMPNTAKSLGVKNPYDARENIMGGTKYLNYLLNKYKSIPLALASYNAGPANVDKYDGIPPFKETRNYIKKVINTYNNMKKSGK</sequence>
<name>A0A1M5PCC9_9FIRM</name>
<dbReference type="GO" id="GO:0008933">
    <property type="term" value="F:peptidoglycan lytic transglycosylase activity"/>
    <property type="evidence" value="ECO:0007669"/>
    <property type="project" value="InterPro"/>
</dbReference>
<dbReference type="RefSeq" id="WP_072723215.1">
    <property type="nucleotide sequence ID" value="NZ_FQXH01000006.1"/>
</dbReference>
<dbReference type="InterPro" id="IPR000189">
    <property type="entry name" value="Transglyc_AS"/>
</dbReference>
<reference evidence="4" key="1">
    <citation type="submission" date="2016-11" db="EMBL/GenBank/DDBJ databases">
        <authorList>
            <person name="Varghese N."/>
            <person name="Submissions S."/>
        </authorList>
    </citation>
    <scope>NUCLEOTIDE SEQUENCE [LARGE SCALE GENOMIC DNA]</scope>
    <source>
        <strain evidence="4">DSM 15285</strain>
    </source>
</reference>
<proteinExistence type="inferred from homology"/>
<dbReference type="Pfam" id="PF01464">
    <property type="entry name" value="SLT"/>
    <property type="match status" value="1"/>
</dbReference>
<evidence type="ECO:0000259" key="2">
    <source>
        <dbReference type="Pfam" id="PF01464"/>
    </source>
</evidence>
<dbReference type="AlphaFoldDB" id="A0A1M5PCC9"/>
<dbReference type="CDD" id="cd00254">
    <property type="entry name" value="LT-like"/>
    <property type="match status" value="1"/>
</dbReference>
<accession>A0A1M5PCC9</accession>
<feature type="domain" description="Transglycosylase SLT" evidence="2">
    <location>
        <begin position="58"/>
        <end position="165"/>
    </location>
</feature>
<dbReference type="Gene3D" id="1.10.530.10">
    <property type="match status" value="1"/>
</dbReference>
<dbReference type="OrthoDB" id="9815002at2"/>
<dbReference type="EMBL" id="FQXH01000006">
    <property type="protein sequence ID" value="SHG99406.1"/>
    <property type="molecule type" value="Genomic_DNA"/>
</dbReference>
<dbReference type="GO" id="GO:0000270">
    <property type="term" value="P:peptidoglycan metabolic process"/>
    <property type="evidence" value="ECO:0007669"/>
    <property type="project" value="InterPro"/>
</dbReference>
<dbReference type="InterPro" id="IPR008258">
    <property type="entry name" value="Transglycosylase_SLT_dom_1"/>
</dbReference>
<dbReference type="PANTHER" id="PTHR37423:SF2">
    <property type="entry name" value="MEMBRANE-BOUND LYTIC MUREIN TRANSGLYCOSYLASE C"/>
    <property type="match status" value="1"/>
</dbReference>
<evidence type="ECO:0000313" key="3">
    <source>
        <dbReference type="EMBL" id="SHG99406.1"/>
    </source>
</evidence>
<evidence type="ECO:0000313" key="4">
    <source>
        <dbReference type="Proteomes" id="UP000242520"/>
    </source>
</evidence>
<dbReference type="Proteomes" id="UP000242520">
    <property type="component" value="Unassembled WGS sequence"/>
</dbReference>
<dbReference type="GO" id="GO:0016020">
    <property type="term" value="C:membrane"/>
    <property type="evidence" value="ECO:0007669"/>
    <property type="project" value="InterPro"/>
</dbReference>
<dbReference type="SUPFAM" id="SSF53955">
    <property type="entry name" value="Lysozyme-like"/>
    <property type="match status" value="1"/>
</dbReference>
<evidence type="ECO:0000256" key="1">
    <source>
        <dbReference type="ARBA" id="ARBA00007734"/>
    </source>
</evidence>
<dbReference type="PANTHER" id="PTHR37423">
    <property type="entry name" value="SOLUBLE LYTIC MUREIN TRANSGLYCOSYLASE-RELATED"/>
    <property type="match status" value="1"/>
</dbReference>